<dbReference type="KEGG" id="sapo:SAPIO_CDS1298"/>
<dbReference type="Proteomes" id="UP000028545">
    <property type="component" value="Unassembled WGS sequence"/>
</dbReference>
<dbReference type="PANTHER" id="PTHR34502">
    <property type="entry name" value="DUF6594 DOMAIN-CONTAINING PROTEIN-RELATED"/>
    <property type="match status" value="1"/>
</dbReference>
<dbReference type="HOGENOM" id="CLU_051118_0_0_1"/>
<feature type="transmembrane region" description="Helical" evidence="1">
    <location>
        <begin position="158"/>
        <end position="179"/>
    </location>
</feature>
<keyword evidence="1" id="KW-0472">Membrane</keyword>
<proteinExistence type="predicted"/>
<keyword evidence="1" id="KW-1133">Transmembrane helix</keyword>
<feature type="domain" description="DUF6594" evidence="2">
    <location>
        <begin position="55"/>
        <end position="225"/>
    </location>
</feature>
<name>A0A084GF04_PSEDA</name>
<evidence type="ECO:0000259" key="2">
    <source>
        <dbReference type="Pfam" id="PF20237"/>
    </source>
</evidence>
<evidence type="ECO:0000256" key="1">
    <source>
        <dbReference type="SAM" id="Phobius"/>
    </source>
</evidence>
<dbReference type="OrthoDB" id="5342093at2759"/>
<evidence type="ECO:0000313" key="3">
    <source>
        <dbReference type="EMBL" id="KEZ45916.1"/>
    </source>
</evidence>
<dbReference type="RefSeq" id="XP_016645715.1">
    <property type="nucleotide sequence ID" value="XM_016784599.1"/>
</dbReference>
<dbReference type="GeneID" id="27720370"/>
<keyword evidence="4" id="KW-1185">Reference proteome</keyword>
<comment type="caution">
    <text evidence="3">The sequence shown here is derived from an EMBL/GenBank/DDBJ whole genome shotgun (WGS) entry which is preliminary data.</text>
</comment>
<sequence length="239" mass="25946">MAPLGPTGSDKDRSRYIDGFPALAAFIASDRDGTSAIFKRFNRLAARNLLYLQWEAMLFESTLASISPPDRKTWKAFRLNFFHGRPEDPDSFPMLGGHASDMYDDVDDLVALHSSEPPDRLTVFAQNNFGFLFEETDTHGATTGPHVGYASGQRISTFISYLSTILAALFMIGAILILYKVKSDDLKLGLVGLFTVAFAASVGLLTNARRAEVFGATAAYAAVLVVFVSGDLGSSSKNQ</sequence>
<dbReference type="EMBL" id="JOWA01000055">
    <property type="protein sequence ID" value="KEZ45916.1"/>
    <property type="molecule type" value="Genomic_DNA"/>
</dbReference>
<reference evidence="3 4" key="1">
    <citation type="journal article" date="2014" name="Genome Announc.">
        <title>Draft genome sequence of the pathogenic fungus Scedosporium apiospermum.</title>
        <authorList>
            <person name="Vandeputte P."/>
            <person name="Ghamrawi S."/>
            <person name="Rechenmann M."/>
            <person name="Iltis A."/>
            <person name="Giraud S."/>
            <person name="Fleury M."/>
            <person name="Thornton C."/>
            <person name="Delhaes L."/>
            <person name="Meyer W."/>
            <person name="Papon N."/>
            <person name="Bouchara J.P."/>
        </authorList>
    </citation>
    <scope>NUCLEOTIDE SEQUENCE [LARGE SCALE GENOMIC DNA]</scope>
    <source>
        <strain evidence="3 4">IHEM 14462</strain>
    </source>
</reference>
<evidence type="ECO:0000313" key="4">
    <source>
        <dbReference type="Proteomes" id="UP000028545"/>
    </source>
</evidence>
<protein>
    <recommendedName>
        <fullName evidence="2">DUF6594 domain-containing protein</fullName>
    </recommendedName>
</protein>
<keyword evidence="1" id="KW-0812">Transmembrane</keyword>
<dbReference type="Pfam" id="PF20237">
    <property type="entry name" value="DUF6594"/>
    <property type="match status" value="1"/>
</dbReference>
<dbReference type="VEuPathDB" id="FungiDB:SAPIO_CDS1298"/>
<dbReference type="InterPro" id="IPR046529">
    <property type="entry name" value="DUF6594"/>
</dbReference>
<feature type="transmembrane region" description="Helical" evidence="1">
    <location>
        <begin position="186"/>
        <end position="207"/>
    </location>
</feature>
<accession>A0A084GF04</accession>
<dbReference type="AlphaFoldDB" id="A0A084GF04"/>
<organism evidence="3 4">
    <name type="scientific">Pseudallescheria apiosperma</name>
    <name type="common">Scedosporium apiospermum</name>
    <dbReference type="NCBI Taxonomy" id="563466"/>
    <lineage>
        <taxon>Eukaryota</taxon>
        <taxon>Fungi</taxon>
        <taxon>Dikarya</taxon>
        <taxon>Ascomycota</taxon>
        <taxon>Pezizomycotina</taxon>
        <taxon>Sordariomycetes</taxon>
        <taxon>Hypocreomycetidae</taxon>
        <taxon>Microascales</taxon>
        <taxon>Microascaceae</taxon>
        <taxon>Scedosporium</taxon>
    </lineage>
</organism>
<feature type="transmembrane region" description="Helical" evidence="1">
    <location>
        <begin position="213"/>
        <end position="233"/>
    </location>
</feature>
<dbReference type="PANTHER" id="PTHR34502:SF4">
    <property type="entry name" value="DUF6594 DOMAIN-CONTAINING PROTEIN"/>
    <property type="match status" value="1"/>
</dbReference>
<gene>
    <name evidence="3" type="ORF">SAPIO_CDS1298</name>
</gene>
<dbReference type="OMA" id="YREALMF"/>